<evidence type="ECO:0000256" key="2">
    <source>
        <dbReference type="ARBA" id="ARBA00022737"/>
    </source>
</evidence>
<keyword evidence="2" id="KW-0677">Repeat</keyword>
<reference evidence="5" key="1">
    <citation type="submission" date="2016-02" db="EMBL/GenBank/DDBJ databases">
        <title>Comparative genomics of biotechnologically important yeasts.</title>
        <authorList>
            <consortium name="DOE Joint Genome Institute"/>
            <person name="Riley R."/>
            <person name="Haridas S."/>
            <person name="Wolfe K.H."/>
            <person name="Lopes M.R."/>
            <person name="Hittinger C.T."/>
            <person name="Goker M."/>
            <person name="Salamov A."/>
            <person name="Wisecaver J."/>
            <person name="Long T.M."/>
            <person name="Aerts A.L."/>
            <person name="Barry K."/>
            <person name="Choi C."/>
            <person name="Clum A."/>
            <person name="Coughlan A.Y."/>
            <person name="Deshpande S."/>
            <person name="Douglass A.P."/>
            <person name="Hanson S.J."/>
            <person name="Klenk H.-P."/>
            <person name="Labutti K."/>
            <person name="Lapidus A."/>
            <person name="Lindquist E."/>
            <person name="Lipzen A."/>
            <person name="Meier-Kolthoff J.P."/>
            <person name="Ohm R.A."/>
            <person name="Otillar R.P."/>
            <person name="Pangilinan J."/>
            <person name="Peng Y."/>
            <person name="Rokas A."/>
            <person name="Rosa C.A."/>
            <person name="Scheuner C."/>
            <person name="Sibirny A.A."/>
            <person name="Slot J.C."/>
            <person name="Stielow J.B."/>
            <person name="Sun H."/>
            <person name="Kurtzman C.P."/>
            <person name="Blackwell M."/>
            <person name="Jeffries T.W."/>
            <person name="Grigoriev I.V."/>
        </authorList>
    </citation>
    <scope>NUCLEOTIDE SEQUENCE [LARGE SCALE GENOMIC DNA]</scope>
    <source>
        <strain evidence="5">NRRL Y-17796</strain>
    </source>
</reference>
<dbReference type="InterPro" id="IPR001680">
    <property type="entry name" value="WD40_rpt"/>
</dbReference>
<name>A0A1E4TB84_9ASCO</name>
<dbReference type="EMBL" id="KV453843">
    <property type="protein sequence ID" value="ODV89022.1"/>
    <property type="molecule type" value="Genomic_DNA"/>
</dbReference>
<evidence type="ECO:0000256" key="1">
    <source>
        <dbReference type="ARBA" id="ARBA00022574"/>
    </source>
</evidence>
<evidence type="ECO:0008006" key="6">
    <source>
        <dbReference type="Google" id="ProtNLM"/>
    </source>
</evidence>
<feature type="repeat" description="WD" evidence="3">
    <location>
        <begin position="237"/>
        <end position="271"/>
    </location>
</feature>
<dbReference type="PANTHER" id="PTHR10971">
    <property type="entry name" value="MRNA EXPORT FACTOR AND BUB3"/>
    <property type="match status" value="1"/>
</dbReference>
<dbReference type="AlphaFoldDB" id="A0A1E4TB84"/>
<dbReference type="OrthoDB" id="10262475at2759"/>
<gene>
    <name evidence="4" type="ORF">CANCADRAFT_3659</name>
</gene>
<dbReference type="PROSITE" id="PS00678">
    <property type="entry name" value="WD_REPEATS_1"/>
    <property type="match status" value="1"/>
</dbReference>
<dbReference type="InterPro" id="IPR015943">
    <property type="entry name" value="WD40/YVTN_repeat-like_dom_sf"/>
</dbReference>
<dbReference type="InterPro" id="IPR019775">
    <property type="entry name" value="WD40_repeat_CS"/>
</dbReference>
<dbReference type="PROSITE" id="PS50082">
    <property type="entry name" value="WD_REPEATS_2"/>
    <property type="match status" value="2"/>
</dbReference>
<protein>
    <recommendedName>
        <fullName evidence="6">Anaphase-promoting complex subunit 4 WD40 domain-containing protein</fullName>
    </recommendedName>
</protein>
<feature type="repeat" description="WD" evidence="3">
    <location>
        <begin position="7"/>
        <end position="42"/>
    </location>
</feature>
<dbReference type="InterPro" id="IPR036322">
    <property type="entry name" value="WD40_repeat_dom_sf"/>
</dbReference>
<evidence type="ECO:0000256" key="3">
    <source>
        <dbReference type="PROSITE-ProRule" id="PRU00221"/>
    </source>
</evidence>
<dbReference type="Pfam" id="PF00400">
    <property type="entry name" value="WD40"/>
    <property type="match status" value="2"/>
</dbReference>
<sequence>MAQATILEPHNAAVSAVRFNPFDEESHYLISSSWDGSIKLYDHHANISAATVKTNAPLLDCGWEDTGVAITGGLDRRLYRIDLSTGNISAIARHEHAIKSVLCHRQTGSILSGSWDHTVQALDSRSGEIFAHLNLPGKVFSMDFIGSNTVAVAMSERHIYLYDLRDLREPLQRRISSLSKFTRCIRGMPSVEGYAVSSIDGRVAIEFLDPREEIQAQTFAFKSHREAGLTYDTAYPINALAFQGTTGNLLTGGSDNQVILWDLSSRKKIKSLPKFGDAVQSLDTDASGRFFAAGLGSGAEVGKQTSEGSVIVCAIPERKSASTR</sequence>
<dbReference type="Gene3D" id="2.130.10.10">
    <property type="entry name" value="YVTN repeat-like/Quinoprotein amine dehydrogenase"/>
    <property type="match status" value="1"/>
</dbReference>
<proteinExistence type="predicted"/>
<keyword evidence="1 3" id="KW-0853">WD repeat</keyword>
<dbReference type="PROSITE" id="PS50294">
    <property type="entry name" value="WD_REPEATS_REGION"/>
    <property type="match status" value="1"/>
</dbReference>
<keyword evidence="5" id="KW-1185">Reference proteome</keyword>
<accession>A0A1E4TB84</accession>
<dbReference type="Proteomes" id="UP000095023">
    <property type="component" value="Unassembled WGS sequence"/>
</dbReference>
<evidence type="ECO:0000313" key="4">
    <source>
        <dbReference type="EMBL" id="ODV89022.1"/>
    </source>
</evidence>
<organism evidence="4 5">
    <name type="scientific">Tortispora caseinolytica NRRL Y-17796</name>
    <dbReference type="NCBI Taxonomy" id="767744"/>
    <lineage>
        <taxon>Eukaryota</taxon>
        <taxon>Fungi</taxon>
        <taxon>Dikarya</taxon>
        <taxon>Ascomycota</taxon>
        <taxon>Saccharomycotina</taxon>
        <taxon>Trigonopsidomycetes</taxon>
        <taxon>Trigonopsidales</taxon>
        <taxon>Trigonopsidaceae</taxon>
        <taxon>Tortispora</taxon>
    </lineage>
</organism>
<dbReference type="SMART" id="SM00320">
    <property type="entry name" value="WD40"/>
    <property type="match status" value="4"/>
</dbReference>
<evidence type="ECO:0000313" key="5">
    <source>
        <dbReference type="Proteomes" id="UP000095023"/>
    </source>
</evidence>
<dbReference type="SUPFAM" id="SSF50978">
    <property type="entry name" value="WD40 repeat-like"/>
    <property type="match status" value="1"/>
</dbReference>